<reference evidence="1" key="2">
    <citation type="journal article" date="2015" name="Data Brief">
        <title>Shoot transcriptome of the giant reed, Arundo donax.</title>
        <authorList>
            <person name="Barrero R.A."/>
            <person name="Guerrero F.D."/>
            <person name="Moolhuijzen P."/>
            <person name="Goolsby J.A."/>
            <person name="Tidwell J."/>
            <person name="Bellgard S.E."/>
            <person name="Bellgard M.I."/>
        </authorList>
    </citation>
    <scope>NUCLEOTIDE SEQUENCE</scope>
    <source>
        <tissue evidence="1">Shoot tissue taken approximately 20 cm above the soil surface</tissue>
    </source>
</reference>
<evidence type="ECO:0000313" key="1">
    <source>
        <dbReference type="EMBL" id="JAD62245.1"/>
    </source>
</evidence>
<sequence>MVLSMKLASRLYKLSGSIMMSMKLAICVDNV</sequence>
<organism evidence="1">
    <name type="scientific">Arundo donax</name>
    <name type="common">Giant reed</name>
    <name type="synonym">Donax arundinaceus</name>
    <dbReference type="NCBI Taxonomy" id="35708"/>
    <lineage>
        <taxon>Eukaryota</taxon>
        <taxon>Viridiplantae</taxon>
        <taxon>Streptophyta</taxon>
        <taxon>Embryophyta</taxon>
        <taxon>Tracheophyta</taxon>
        <taxon>Spermatophyta</taxon>
        <taxon>Magnoliopsida</taxon>
        <taxon>Liliopsida</taxon>
        <taxon>Poales</taxon>
        <taxon>Poaceae</taxon>
        <taxon>PACMAD clade</taxon>
        <taxon>Arundinoideae</taxon>
        <taxon>Arundineae</taxon>
        <taxon>Arundo</taxon>
    </lineage>
</organism>
<protein>
    <submittedName>
        <fullName evidence="1">Uncharacterized protein</fullName>
    </submittedName>
</protein>
<name>A0A0A9BLZ6_ARUDO</name>
<dbReference type="AlphaFoldDB" id="A0A0A9BLZ6"/>
<dbReference type="EMBL" id="GBRH01235650">
    <property type="protein sequence ID" value="JAD62245.1"/>
    <property type="molecule type" value="Transcribed_RNA"/>
</dbReference>
<accession>A0A0A9BLZ6</accession>
<proteinExistence type="predicted"/>
<reference evidence="1" key="1">
    <citation type="submission" date="2014-09" db="EMBL/GenBank/DDBJ databases">
        <authorList>
            <person name="Magalhaes I.L.F."/>
            <person name="Oliveira U."/>
            <person name="Santos F.R."/>
            <person name="Vidigal T.H.D.A."/>
            <person name="Brescovit A.D."/>
            <person name="Santos A.J."/>
        </authorList>
    </citation>
    <scope>NUCLEOTIDE SEQUENCE</scope>
    <source>
        <tissue evidence="1">Shoot tissue taken approximately 20 cm above the soil surface</tissue>
    </source>
</reference>